<evidence type="ECO:0008006" key="8">
    <source>
        <dbReference type="Google" id="ProtNLM"/>
    </source>
</evidence>
<reference evidence="6 7" key="1">
    <citation type="journal article" date="2024" name="Insects">
        <title>An Improved Chromosome-Level Genome Assembly of the Firefly Pyrocoelia pectoralis.</title>
        <authorList>
            <person name="Fu X."/>
            <person name="Meyer-Rochow V.B."/>
            <person name="Ballantyne L."/>
            <person name="Zhu X."/>
        </authorList>
    </citation>
    <scope>NUCLEOTIDE SEQUENCE [LARGE SCALE GENOMIC DNA]</scope>
    <source>
        <strain evidence="6">XCY_ONT2</strain>
    </source>
</reference>
<evidence type="ECO:0000259" key="5">
    <source>
        <dbReference type="Pfam" id="PF13613"/>
    </source>
</evidence>
<dbReference type="PANTHER" id="PTHR23080:SF141">
    <property type="entry name" value="TRANSPOSASE HELIX-TURN-HELIX DOMAIN-CONTAINING PROTEIN"/>
    <property type="match status" value="1"/>
</dbReference>
<dbReference type="Pfam" id="PF13359">
    <property type="entry name" value="DDE_Tnp_4"/>
    <property type="match status" value="1"/>
</dbReference>
<dbReference type="Pfam" id="PF13613">
    <property type="entry name" value="HTH_Tnp_4"/>
    <property type="match status" value="1"/>
</dbReference>
<comment type="cofactor">
    <cofactor evidence="1">
        <name>a divalent metal cation</name>
        <dbReference type="ChEBI" id="CHEBI:60240"/>
    </cofactor>
</comment>
<protein>
    <recommendedName>
        <fullName evidence="8">DDE Tnp4 domain-containing protein</fullName>
    </recommendedName>
</protein>
<feature type="compositionally biased region" description="Low complexity" evidence="3">
    <location>
        <begin position="8"/>
        <end position="23"/>
    </location>
</feature>
<feature type="domain" description="DDE Tnp4" evidence="4">
    <location>
        <begin position="189"/>
        <end position="322"/>
    </location>
</feature>
<dbReference type="EMBL" id="JAVRBK010000002">
    <property type="protein sequence ID" value="KAK5648034.1"/>
    <property type="molecule type" value="Genomic_DNA"/>
</dbReference>
<keyword evidence="7" id="KW-1185">Reference proteome</keyword>
<feature type="compositionally biased region" description="Basic and acidic residues" evidence="3">
    <location>
        <begin position="61"/>
        <end position="70"/>
    </location>
</feature>
<dbReference type="Proteomes" id="UP001329430">
    <property type="component" value="Chromosome 2"/>
</dbReference>
<evidence type="ECO:0000313" key="6">
    <source>
        <dbReference type="EMBL" id="KAK5648034.1"/>
    </source>
</evidence>
<comment type="caution">
    <text evidence="6">The sequence shown here is derived from an EMBL/GenBank/DDBJ whole genome shotgun (WGS) entry which is preliminary data.</text>
</comment>
<accession>A0AAN7VQN1</accession>
<evidence type="ECO:0000256" key="3">
    <source>
        <dbReference type="SAM" id="MobiDB-lite"/>
    </source>
</evidence>
<dbReference type="PANTHER" id="PTHR23080">
    <property type="entry name" value="THAP DOMAIN PROTEIN"/>
    <property type="match status" value="1"/>
</dbReference>
<name>A0AAN7VQN1_9COLE</name>
<evidence type="ECO:0000259" key="4">
    <source>
        <dbReference type="Pfam" id="PF13359"/>
    </source>
</evidence>
<evidence type="ECO:0000313" key="7">
    <source>
        <dbReference type="Proteomes" id="UP001329430"/>
    </source>
</evidence>
<sequence>MVEGGERSNNSDSESDDNITTSTPVSTSHRNKRKHIASEDCEQTHPPELTSTPSKTSRKHIASEDCEQTHLPELTSTPSKTSRKHIAGIDCKLFSAIEECLNNVINPKIDVNLDSKLLLTLIKLKLNLSCRVLSVFFITSEPTAKAYFHEMVPILKDALKTAIYWPSVEKNLKNMPACFAKYKKTRIILDCTEIAAERAKCLKCRTQSYSYYKSIHTVKYLIGITPATTISYISPGYGGRISNKAICNNENLISLLEPYFDEVMVDKGFAIEEQPPLLRKQSQFSKHDPETTAEIVRTRVHVERAIRRMKTFKILCEHISCHLLSYIDGGEIQKYYNSRDKKLTL</sequence>
<feature type="region of interest" description="Disordered" evidence="3">
    <location>
        <begin position="1"/>
        <end position="80"/>
    </location>
</feature>
<evidence type="ECO:0000256" key="2">
    <source>
        <dbReference type="ARBA" id="ARBA00022723"/>
    </source>
</evidence>
<dbReference type="InterPro" id="IPR027806">
    <property type="entry name" value="HARBI1_dom"/>
</dbReference>
<organism evidence="6 7">
    <name type="scientific">Pyrocoelia pectoralis</name>
    <dbReference type="NCBI Taxonomy" id="417401"/>
    <lineage>
        <taxon>Eukaryota</taxon>
        <taxon>Metazoa</taxon>
        <taxon>Ecdysozoa</taxon>
        <taxon>Arthropoda</taxon>
        <taxon>Hexapoda</taxon>
        <taxon>Insecta</taxon>
        <taxon>Pterygota</taxon>
        <taxon>Neoptera</taxon>
        <taxon>Endopterygota</taxon>
        <taxon>Coleoptera</taxon>
        <taxon>Polyphaga</taxon>
        <taxon>Elateriformia</taxon>
        <taxon>Elateroidea</taxon>
        <taxon>Lampyridae</taxon>
        <taxon>Lampyrinae</taxon>
        <taxon>Pyrocoelia</taxon>
    </lineage>
</organism>
<dbReference type="GO" id="GO:0046872">
    <property type="term" value="F:metal ion binding"/>
    <property type="evidence" value="ECO:0007669"/>
    <property type="project" value="UniProtKB-KW"/>
</dbReference>
<keyword evidence="2" id="KW-0479">Metal-binding</keyword>
<feature type="domain" description="Transposase Helix-turn-helix" evidence="5">
    <location>
        <begin position="112"/>
        <end position="160"/>
    </location>
</feature>
<dbReference type="AlphaFoldDB" id="A0AAN7VQN1"/>
<dbReference type="InterPro" id="IPR027805">
    <property type="entry name" value="Transposase_HTH_dom"/>
</dbReference>
<proteinExistence type="predicted"/>
<evidence type="ECO:0000256" key="1">
    <source>
        <dbReference type="ARBA" id="ARBA00001968"/>
    </source>
</evidence>
<feature type="compositionally biased region" description="Basic and acidic residues" evidence="3">
    <location>
        <begin position="36"/>
        <end position="45"/>
    </location>
</feature>
<gene>
    <name evidence="6" type="ORF">RI129_002926</name>
</gene>